<dbReference type="InterPro" id="IPR036895">
    <property type="entry name" value="Uracil-DNA_glycosylase-like_sf"/>
</dbReference>
<name>A0A150JM87_9EURY</name>
<dbReference type="InterPro" id="IPR005122">
    <property type="entry name" value="Uracil-DNA_glycosylase-like"/>
</dbReference>
<dbReference type="AlphaFoldDB" id="A0A150JM87"/>
<comment type="caution">
    <text evidence="3">The sequence shown here is derived from an EMBL/GenBank/DDBJ whole genome shotgun (WGS) entry which is preliminary data.</text>
</comment>
<gene>
    <name evidence="2" type="ORF">AN188_00372</name>
    <name evidence="3" type="ORF">APG09_00497</name>
</gene>
<evidence type="ECO:0000259" key="1">
    <source>
        <dbReference type="Pfam" id="PF03167"/>
    </source>
</evidence>
<dbReference type="Proteomes" id="UP000092420">
    <property type="component" value="Unassembled WGS sequence"/>
</dbReference>
<organism evidence="3">
    <name type="scientific">Candidatus Methanofastidiosum methylothiophilum</name>
    <dbReference type="NCBI Taxonomy" id="1705564"/>
    <lineage>
        <taxon>Archaea</taxon>
        <taxon>Methanobacteriati</taxon>
        <taxon>Methanobacteriota</taxon>
        <taxon>Stenosarchaea group</taxon>
        <taxon>Candidatus Methanofastidiosia</taxon>
        <taxon>Candidatus Methanofastidiosales</taxon>
        <taxon>Candidatus Methanofastidiosaceae</taxon>
        <taxon>Candidatus Methanofastidiosum</taxon>
    </lineage>
</organism>
<reference evidence="3 4" key="1">
    <citation type="journal article" date="2016" name="ISME J.">
        <title>Chasing the elusive Euryarchaeota class WSA2: genomes reveal a uniquely fastidious methyl-reducing methanogen.</title>
        <authorList>
            <person name="Nobu M.K."/>
            <person name="Narihiro T."/>
            <person name="Kuroda K."/>
            <person name="Mei R."/>
            <person name="Liu W.T."/>
        </authorList>
    </citation>
    <scope>NUCLEOTIDE SEQUENCE [LARGE SCALE GENOMIC DNA]</scope>
    <source>
        <strain evidence="2">ADurb1013_Bin02101</strain>
        <strain evidence="3">ADurb1213_Bin02801</strain>
    </source>
</reference>
<dbReference type="Pfam" id="PF03167">
    <property type="entry name" value="UDG"/>
    <property type="match status" value="1"/>
</dbReference>
<accession>A0A150JD30</accession>
<feature type="domain" description="Uracil-DNA glycosylase-like" evidence="1">
    <location>
        <begin position="63"/>
        <end position="173"/>
    </location>
</feature>
<dbReference type="SUPFAM" id="SSF52141">
    <property type="entry name" value="Uracil-DNA glycosylase-like"/>
    <property type="match status" value="1"/>
</dbReference>
<evidence type="ECO:0000313" key="3">
    <source>
        <dbReference type="EMBL" id="KYC58218.1"/>
    </source>
</evidence>
<sequence length="202" mass="23027">MKLSEKISCKTFPCKGIEQNSYQIPNLDIDPNKIKIVMISEVPPLDPKDYFYSLGNPFYMETTKQAFNDAGYPINSINDIINLGVYITTAVKCAKTGTSISIDTIKECSFILEEELKLFPNAVAYLLLGDVAIKSFNYISKRNTNKLAISKGSTYKLRSQSFYYEDKRIFPSYIITGKNFLIEKSKRKMIAEDINNSFKEIE</sequence>
<dbReference type="EMBL" id="LNJE01000004">
    <property type="protein sequence ID" value="KYC58218.1"/>
    <property type="molecule type" value="Genomic_DNA"/>
</dbReference>
<evidence type="ECO:0000313" key="2">
    <source>
        <dbReference type="EMBL" id="KYC55147.1"/>
    </source>
</evidence>
<protein>
    <submittedName>
        <fullName evidence="3">Uracil DNA glycosylase superfamily protein</fullName>
    </submittedName>
</protein>
<proteinExistence type="predicted"/>
<accession>A0A150JM87</accession>
<dbReference type="EMBL" id="LNJB01000003">
    <property type="protein sequence ID" value="KYC55147.1"/>
    <property type="molecule type" value="Genomic_DNA"/>
</dbReference>
<dbReference type="Gene3D" id="3.40.470.10">
    <property type="entry name" value="Uracil-DNA glycosylase-like domain"/>
    <property type="match status" value="1"/>
</dbReference>
<evidence type="ECO:0000313" key="4">
    <source>
        <dbReference type="Proteomes" id="UP000092420"/>
    </source>
</evidence>